<organism evidence="1 2">
    <name type="scientific">Algoriphagus marincola</name>
    <dbReference type="NCBI Taxonomy" id="264027"/>
    <lineage>
        <taxon>Bacteria</taxon>
        <taxon>Pseudomonadati</taxon>
        <taxon>Bacteroidota</taxon>
        <taxon>Cytophagia</taxon>
        <taxon>Cytophagales</taxon>
        <taxon>Cyclobacteriaceae</taxon>
        <taxon>Algoriphagus</taxon>
    </lineage>
</organism>
<proteinExistence type="predicted"/>
<keyword evidence="2" id="KW-1185">Reference proteome</keyword>
<gene>
    <name evidence="1" type="ORF">KUV23_09675</name>
</gene>
<dbReference type="PROSITE" id="PS51257">
    <property type="entry name" value="PROKAR_LIPOPROTEIN"/>
    <property type="match status" value="1"/>
</dbReference>
<dbReference type="Proteomes" id="UP000766609">
    <property type="component" value="Unassembled WGS sequence"/>
</dbReference>
<name>A0ABS7N4I5_9BACT</name>
<dbReference type="Pfam" id="PF17170">
    <property type="entry name" value="DUF5128"/>
    <property type="match status" value="1"/>
</dbReference>
<accession>A0ABS7N4I5</accession>
<dbReference type="RefSeq" id="WP_222583990.1">
    <property type="nucleotide sequence ID" value="NZ_JAHVHP010000002.1"/>
</dbReference>
<sequence>MARKVLNFIGLSVLLFSCLSQDKTQDSLIDVGWSIVEDSDRIALQDYYSHSNYLVISIPEEQPFYTADKIQSGDGKYFLGDIDLENTILIVDDQGQFISQIETGGNGPGEVPRMEDFVFHPDRNSLLILTGWKIFEFSTTGEFLNVISLPSGDLFHFIAYGGENKVWLYTLPFPSEQLPSDEFRMLTLYDLDDDEKVYSYLEVPEGLRAEVSGEKELTLQHGRVILTPAHGSRAYSVSIKGDDSDFVITRFSSLPQTQNLFGLQDLGEYFEKLQDDRGIAFLDNYIDSEEFSLFMMIKDGLYPRWGVLEKRTNTLYLTQSLFDSNLGLPLLPYLDVQDKKVFKLLDSEYFYEILEQDIDGQVSGKLKANVPQLMNQENKLLLCIYEN</sequence>
<evidence type="ECO:0000313" key="2">
    <source>
        <dbReference type="Proteomes" id="UP000766609"/>
    </source>
</evidence>
<reference evidence="1 2" key="1">
    <citation type="submission" date="2021-06" db="EMBL/GenBank/DDBJ databases">
        <title>44 bacteria genomes isolated from Dapeng, Shenzhen.</title>
        <authorList>
            <person name="Zheng W."/>
            <person name="Yu S."/>
            <person name="Huang Y."/>
        </authorList>
    </citation>
    <scope>NUCLEOTIDE SEQUENCE [LARGE SCALE GENOMIC DNA]</scope>
    <source>
        <strain evidence="1 2">DP5N14-6</strain>
    </source>
</reference>
<dbReference type="InterPro" id="IPR011044">
    <property type="entry name" value="Quino_amine_DH_bsu"/>
</dbReference>
<protein>
    <submittedName>
        <fullName evidence="1">6-bladed beta-propeller</fullName>
    </submittedName>
</protein>
<dbReference type="EMBL" id="JAHVHP010000002">
    <property type="protein sequence ID" value="MBY5951241.1"/>
    <property type="molecule type" value="Genomic_DNA"/>
</dbReference>
<evidence type="ECO:0000313" key="1">
    <source>
        <dbReference type="EMBL" id="MBY5951241.1"/>
    </source>
</evidence>
<dbReference type="SUPFAM" id="SSF50969">
    <property type="entry name" value="YVTN repeat-like/Quinoprotein amine dehydrogenase"/>
    <property type="match status" value="1"/>
</dbReference>
<comment type="caution">
    <text evidence="1">The sequence shown here is derived from an EMBL/GenBank/DDBJ whole genome shotgun (WGS) entry which is preliminary data.</text>
</comment>